<dbReference type="PROSITE" id="PS00584">
    <property type="entry name" value="PFKB_KINASES_2"/>
    <property type="match status" value="1"/>
</dbReference>
<name>A0AAE3M2N9_9BACT</name>
<dbReference type="AlphaFoldDB" id="A0AAE3M2N9"/>
<dbReference type="InterPro" id="IPR002173">
    <property type="entry name" value="Carboh/pur_kinase_PfkB_CS"/>
</dbReference>
<evidence type="ECO:0000256" key="5">
    <source>
        <dbReference type="ARBA" id="ARBA00022840"/>
    </source>
</evidence>
<reference evidence="7" key="1">
    <citation type="submission" date="2022-10" db="EMBL/GenBank/DDBJ databases">
        <authorList>
            <person name="Yu W.X."/>
        </authorList>
    </citation>
    <scope>NUCLEOTIDE SEQUENCE</scope>
    <source>
        <strain evidence="7">AAT</strain>
    </source>
</reference>
<keyword evidence="4 7" id="KW-0418">Kinase</keyword>
<dbReference type="EMBL" id="JAPDPJ010000005">
    <property type="protein sequence ID" value="MCW3785727.1"/>
    <property type="molecule type" value="Genomic_DNA"/>
</dbReference>
<dbReference type="PANTHER" id="PTHR43085">
    <property type="entry name" value="HEXOKINASE FAMILY MEMBER"/>
    <property type="match status" value="1"/>
</dbReference>
<comment type="similarity">
    <text evidence="1">Belongs to the carbohydrate kinase PfkB family.</text>
</comment>
<evidence type="ECO:0000256" key="3">
    <source>
        <dbReference type="ARBA" id="ARBA00022741"/>
    </source>
</evidence>
<feature type="domain" description="Carbohydrate kinase PfkB" evidence="6">
    <location>
        <begin position="20"/>
        <end position="262"/>
    </location>
</feature>
<keyword evidence="5" id="KW-0067">ATP-binding</keyword>
<dbReference type="GO" id="GO:0016301">
    <property type="term" value="F:kinase activity"/>
    <property type="evidence" value="ECO:0007669"/>
    <property type="project" value="UniProtKB-KW"/>
</dbReference>
<dbReference type="CDD" id="cd01167">
    <property type="entry name" value="bac_FRK"/>
    <property type="match status" value="1"/>
</dbReference>
<keyword evidence="2" id="KW-0808">Transferase</keyword>
<dbReference type="PANTHER" id="PTHR43085:SF1">
    <property type="entry name" value="PSEUDOURIDINE KINASE-RELATED"/>
    <property type="match status" value="1"/>
</dbReference>
<dbReference type="RefSeq" id="WP_301189297.1">
    <property type="nucleotide sequence ID" value="NZ_JAPDPJ010000005.1"/>
</dbReference>
<evidence type="ECO:0000313" key="7">
    <source>
        <dbReference type="EMBL" id="MCW3785727.1"/>
    </source>
</evidence>
<dbReference type="Proteomes" id="UP001209229">
    <property type="component" value="Unassembled WGS sequence"/>
</dbReference>
<dbReference type="InterPro" id="IPR050306">
    <property type="entry name" value="PfkB_Carbo_kinase"/>
</dbReference>
<dbReference type="InterPro" id="IPR029056">
    <property type="entry name" value="Ribokinase-like"/>
</dbReference>
<dbReference type="SUPFAM" id="SSF53613">
    <property type="entry name" value="Ribokinase-like"/>
    <property type="match status" value="1"/>
</dbReference>
<evidence type="ECO:0000313" key="8">
    <source>
        <dbReference type="Proteomes" id="UP001209229"/>
    </source>
</evidence>
<evidence type="ECO:0000256" key="4">
    <source>
        <dbReference type="ARBA" id="ARBA00022777"/>
    </source>
</evidence>
<sequence length="298" mass="33582">MRKVYGLGETVLDIIFKDIQPVSAKPGGSVLNAMVSLARLGHSVSFISELGNDKVGELVVKFLKDNNIDSTYLQRYEDAQSALALAFLNEKNDAEYDFYKNYPEERLNIDLPDFQKDDIFLFGSFYAIDSRLRSNILRIVQHAISKGCIVMYDPNFRKSHAKDLDQLLKYVLNNITSADIVRGSDEDFANIFGAKTSEDAYRLVSDRCMNMVYTANANGVYLHTNQLEEKYEVNQIESVSTIGAGDNFNAGIIHSILKQGILKQDLKNLTKTQWNNIIESGIQLSAEVCMSLDNYISR</sequence>
<evidence type="ECO:0000256" key="2">
    <source>
        <dbReference type="ARBA" id="ARBA00022679"/>
    </source>
</evidence>
<dbReference type="Gene3D" id="3.40.1190.20">
    <property type="match status" value="1"/>
</dbReference>
<dbReference type="InterPro" id="IPR011611">
    <property type="entry name" value="PfkB_dom"/>
</dbReference>
<comment type="caution">
    <text evidence="7">The sequence shown here is derived from an EMBL/GenBank/DDBJ whole genome shotgun (WGS) entry which is preliminary data.</text>
</comment>
<evidence type="ECO:0000256" key="1">
    <source>
        <dbReference type="ARBA" id="ARBA00010688"/>
    </source>
</evidence>
<accession>A0AAE3M2N9</accession>
<dbReference type="Pfam" id="PF00294">
    <property type="entry name" value="PfkB"/>
    <property type="match status" value="1"/>
</dbReference>
<gene>
    <name evidence="7" type="ORF">OM075_04575</name>
</gene>
<keyword evidence="8" id="KW-1185">Reference proteome</keyword>
<proteinExistence type="inferred from homology"/>
<organism evidence="7 8">
    <name type="scientific">Plebeiibacterium sediminum</name>
    <dbReference type="NCBI Taxonomy" id="2992112"/>
    <lineage>
        <taxon>Bacteria</taxon>
        <taxon>Pseudomonadati</taxon>
        <taxon>Bacteroidota</taxon>
        <taxon>Bacteroidia</taxon>
        <taxon>Marinilabiliales</taxon>
        <taxon>Marinilabiliaceae</taxon>
        <taxon>Plebeiibacterium</taxon>
    </lineage>
</organism>
<keyword evidence="3" id="KW-0547">Nucleotide-binding</keyword>
<evidence type="ECO:0000259" key="6">
    <source>
        <dbReference type="Pfam" id="PF00294"/>
    </source>
</evidence>
<dbReference type="GO" id="GO:0005524">
    <property type="term" value="F:ATP binding"/>
    <property type="evidence" value="ECO:0007669"/>
    <property type="project" value="UniProtKB-KW"/>
</dbReference>
<protein>
    <submittedName>
        <fullName evidence="7">Carbohydrate kinase</fullName>
    </submittedName>
</protein>